<dbReference type="GO" id="GO:0000166">
    <property type="term" value="F:nucleotide binding"/>
    <property type="evidence" value="ECO:0007669"/>
    <property type="project" value="UniProtKB-KW"/>
</dbReference>
<dbReference type="PANTHER" id="PTHR11575">
    <property type="entry name" value="5'-NUCLEOTIDASE-RELATED"/>
    <property type="match status" value="1"/>
</dbReference>
<dbReference type="GO" id="GO:0008253">
    <property type="term" value="F:5'-nucleotidase activity"/>
    <property type="evidence" value="ECO:0007669"/>
    <property type="project" value="TreeGrafter"/>
</dbReference>
<name>A0A3E0TPF5_9GAMM</name>
<dbReference type="OrthoDB" id="9803927at2"/>
<evidence type="ECO:0000259" key="2">
    <source>
        <dbReference type="Pfam" id="PF02872"/>
    </source>
</evidence>
<dbReference type="Pfam" id="PF02872">
    <property type="entry name" value="5_nucleotid_C"/>
    <property type="match status" value="1"/>
</dbReference>
<dbReference type="SUPFAM" id="SSF55816">
    <property type="entry name" value="5'-nucleotidase (syn. UDP-sugar hydrolase), C-terminal domain"/>
    <property type="match status" value="1"/>
</dbReference>
<protein>
    <submittedName>
        <fullName evidence="3">Bifunctional metallophosphatase/5'-nucleotidase</fullName>
    </submittedName>
</protein>
<dbReference type="Proteomes" id="UP000256478">
    <property type="component" value="Unassembled WGS sequence"/>
</dbReference>
<dbReference type="SUPFAM" id="SSF56300">
    <property type="entry name" value="Metallo-dependent phosphatases"/>
    <property type="match status" value="1"/>
</dbReference>
<organism evidence="3 4">
    <name type="scientific">Thalassotalea euphylliae</name>
    <dbReference type="NCBI Taxonomy" id="1655234"/>
    <lineage>
        <taxon>Bacteria</taxon>
        <taxon>Pseudomonadati</taxon>
        <taxon>Pseudomonadota</taxon>
        <taxon>Gammaproteobacteria</taxon>
        <taxon>Alteromonadales</taxon>
        <taxon>Colwelliaceae</taxon>
        <taxon>Thalassotalea</taxon>
    </lineage>
</organism>
<sequence>MLPSYFADLVFVKIAIAERKMKNWKSSLLPFLSVLALVGCGDSANLQGKNAADDEVELASRVKHCGQDNQQLAQCSDGAFQLQLLHFADIDGGRDILNNAVRFSAILNKFRAEYANTLVLSSGDNWIPGPEYNVGGDLALSSILGVAANGRAHIAYLNAMGVQATAVGNHELDMGTEAFANLIAPQVLSGKTWQGAQFPYLSANLDFTTDTSLAPLFGVNGDINTNQAGQVAASTVIEVNGERIGVVGASTPALSSITKTDDITVLPDDASDIAALALKIQTYIDSLTKQGINKIILLAHMQQIAIEQQLAPLLDGVDIIVAGGSNTILADKNDRLRDGDSAEGSYPLVFQSATKEPIVVLNTDGDYTYLGRFVVMFDENGVMIPSLLDDELNGAYAADERALTEHNLELSDAIPEVQTITTALNQALTAKLSKVFGSTSVYLNGSRVSVRTEETNLGNLTADANLAYAQTIDKSVAISLKNGGGIRAPIGACVIPPGSTDSELVCSPPKGADGINNAGDVTQLDLEIALRFNSALSNLSVTGRELKDIIEYGVSATRAGATPGRFPQVAGMRFSFDASKAVGSRVQNLMILDDNGALPKGKTVVVVNNGKLNPAAAKQIFRLVTLDFLVNGGDGYAFPKGKSANVVSLKSAGQKTGNVVIADDGTEQDALAEYLFEHYQKVGKAYYEMDTPSAQDKRIQNLAKVPEDTVLADE</sequence>
<comment type="caution">
    <text evidence="3">The sequence shown here is derived from an EMBL/GenBank/DDBJ whole genome shotgun (WGS) entry which is preliminary data.</text>
</comment>
<dbReference type="InterPro" id="IPR036907">
    <property type="entry name" value="5'-Nucleotdase_C_sf"/>
</dbReference>
<dbReference type="Gene3D" id="3.90.780.10">
    <property type="entry name" value="5'-Nucleotidase, C-terminal domain"/>
    <property type="match status" value="1"/>
</dbReference>
<keyword evidence="1" id="KW-0378">Hydrolase</keyword>
<evidence type="ECO:0000256" key="1">
    <source>
        <dbReference type="RuleBase" id="RU362119"/>
    </source>
</evidence>
<dbReference type="InterPro" id="IPR029052">
    <property type="entry name" value="Metallo-depent_PP-like"/>
</dbReference>
<dbReference type="GO" id="GO:0009166">
    <property type="term" value="P:nucleotide catabolic process"/>
    <property type="evidence" value="ECO:0007669"/>
    <property type="project" value="InterPro"/>
</dbReference>
<gene>
    <name evidence="3" type="ORF">DXX93_07585</name>
</gene>
<keyword evidence="1" id="KW-0547">Nucleotide-binding</keyword>
<dbReference type="PANTHER" id="PTHR11575:SF24">
    <property type="entry name" value="5'-NUCLEOTIDASE"/>
    <property type="match status" value="1"/>
</dbReference>
<dbReference type="AlphaFoldDB" id="A0A3E0TPF5"/>
<dbReference type="PRINTS" id="PR01607">
    <property type="entry name" value="APYRASEFAMLY"/>
</dbReference>
<dbReference type="EMBL" id="QUOU01000001">
    <property type="protein sequence ID" value="REL26456.1"/>
    <property type="molecule type" value="Genomic_DNA"/>
</dbReference>
<evidence type="ECO:0000313" key="3">
    <source>
        <dbReference type="EMBL" id="REL26456.1"/>
    </source>
</evidence>
<dbReference type="InterPro" id="IPR008334">
    <property type="entry name" value="5'-Nucleotdase_C"/>
</dbReference>
<comment type="similarity">
    <text evidence="1">Belongs to the 5'-nucleotidase family.</text>
</comment>
<feature type="domain" description="5'-Nucleotidase C-terminal" evidence="2">
    <location>
        <begin position="437"/>
        <end position="637"/>
    </location>
</feature>
<evidence type="ECO:0000313" key="4">
    <source>
        <dbReference type="Proteomes" id="UP000256478"/>
    </source>
</evidence>
<dbReference type="InterPro" id="IPR006179">
    <property type="entry name" value="5_nucleotidase/apyrase"/>
</dbReference>
<proteinExistence type="inferred from homology"/>
<accession>A0A3E0TPF5</accession>
<dbReference type="GO" id="GO:0030288">
    <property type="term" value="C:outer membrane-bounded periplasmic space"/>
    <property type="evidence" value="ECO:0007669"/>
    <property type="project" value="TreeGrafter"/>
</dbReference>
<dbReference type="GO" id="GO:0008768">
    <property type="term" value="F:UDP-sugar diphosphatase activity"/>
    <property type="evidence" value="ECO:0007669"/>
    <property type="project" value="TreeGrafter"/>
</dbReference>
<reference evidence="3 4" key="1">
    <citation type="submission" date="2018-08" db="EMBL/GenBank/DDBJ databases">
        <title>Thalassotalea euphylliae genome.</title>
        <authorList>
            <person name="Summers S."/>
            <person name="Rice S.A."/>
            <person name="Freckelton M.L."/>
            <person name="Nedved B.T."/>
            <person name="Hadfield M.G."/>
        </authorList>
    </citation>
    <scope>NUCLEOTIDE SEQUENCE [LARGE SCALE GENOMIC DNA]</scope>
    <source>
        <strain evidence="3 4">H1</strain>
    </source>
</reference>
<dbReference type="Gene3D" id="3.60.21.10">
    <property type="match status" value="1"/>
</dbReference>